<name>A0A9Q8Y9I5_ENSAD</name>
<dbReference type="AlphaFoldDB" id="A0A9Q8Y9I5"/>
<evidence type="ECO:0000313" key="1">
    <source>
        <dbReference type="EMBL" id="USJ24481.1"/>
    </source>
</evidence>
<dbReference type="EMBL" id="CP098807">
    <property type="protein sequence ID" value="USJ24481.1"/>
    <property type="molecule type" value="Genomic_DNA"/>
</dbReference>
<dbReference type="OrthoDB" id="8419129at2"/>
<protein>
    <submittedName>
        <fullName evidence="1">Aldolase</fullName>
    </submittedName>
</protein>
<dbReference type="GO" id="GO:0003824">
    <property type="term" value="F:catalytic activity"/>
    <property type="evidence" value="ECO:0007669"/>
    <property type="project" value="InterPro"/>
</dbReference>
<evidence type="ECO:0000313" key="2">
    <source>
        <dbReference type="Proteomes" id="UP001055460"/>
    </source>
</evidence>
<gene>
    <name evidence="1" type="ORF">NE863_05745</name>
</gene>
<reference evidence="1" key="1">
    <citation type="submission" date="2022-06" db="EMBL/GenBank/DDBJ databases">
        <title>Physiological and biochemical characterization and genomic elucidation of a strain of the genus Ensifer adhaerens M8 that combines arsenic oxidation and chromium reduction.</title>
        <authorList>
            <person name="Li X."/>
            <person name="Yu c."/>
        </authorList>
    </citation>
    <scope>NUCLEOTIDE SEQUENCE</scope>
    <source>
        <strain evidence="1">M8</strain>
    </source>
</reference>
<sequence>MSVNRLQTIRPLLFADDDALSLDVSVLNTLAGLILTAGLGHETRLGLARMEGRDLALLACVEPVGLLHEDDVHWLLDSGIDGVVLTGCRGRADIQKLDVMLRVAEARIGLPANRTRIYAEYGAAPEGLLSPHTLAGCSQRLEGLIFNGSALAKAVGCKEPASAAHQGVAAPVLAGRANVVLRAHEAGIRAYEVLPPTADAAATRWALSQSRNDGFASVVCRSPEQAVIAGSL</sequence>
<organism evidence="1 2">
    <name type="scientific">Ensifer adhaerens</name>
    <name type="common">Sinorhizobium morelense</name>
    <dbReference type="NCBI Taxonomy" id="106592"/>
    <lineage>
        <taxon>Bacteria</taxon>
        <taxon>Pseudomonadati</taxon>
        <taxon>Pseudomonadota</taxon>
        <taxon>Alphaproteobacteria</taxon>
        <taxon>Hyphomicrobiales</taxon>
        <taxon>Rhizobiaceae</taxon>
        <taxon>Sinorhizobium/Ensifer group</taxon>
        <taxon>Ensifer</taxon>
    </lineage>
</organism>
<proteinExistence type="predicted"/>
<dbReference type="InterPro" id="IPR040442">
    <property type="entry name" value="Pyrv_kinase-like_dom_sf"/>
</dbReference>
<accession>A0A9Q8Y9I5</accession>
<dbReference type="Gene3D" id="3.20.20.60">
    <property type="entry name" value="Phosphoenolpyruvate-binding domains"/>
    <property type="match status" value="1"/>
</dbReference>
<dbReference type="InterPro" id="IPR015813">
    <property type="entry name" value="Pyrv/PenolPyrv_kinase-like_dom"/>
</dbReference>
<dbReference type="RefSeq" id="WP_090295761.1">
    <property type="nucleotide sequence ID" value="NZ_CAXURO020000001.1"/>
</dbReference>
<dbReference type="SUPFAM" id="SSF51621">
    <property type="entry name" value="Phosphoenolpyruvate/pyruvate domain"/>
    <property type="match status" value="1"/>
</dbReference>
<dbReference type="Proteomes" id="UP001055460">
    <property type="component" value="Chromosome"/>
</dbReference>